<evidence type="ECO:0000313" key="1">
    <source>
        <dbReference type="EMBL" id="GMF05998.1"/>
    </source>
</evidence>
<gene>
    <name evidence="1" type="ORF">Amon02_001252800</name>
</gene>
<proteinExistence type="predicted"/>
<dbReference type="Proteomes" id="UP001165064">
    <property type="component" value="Unassembled WGS sequence"/>
</dbReference>
<dbReference type="EMBL" id="BSXS01014806">
    <property type="protein sequence ID" value="GMF05998.1"/>
    <property type="molecule type" value="Genomic_DNA"/>
</dbReference>
<keyword evidence="2" id="KW-1185">Reference proteome</keyword>
<comment type="caution">
    <text evidence="1">The sequence shown here is derived from an EMBL/GenBank/DDBJ whole genome shotgun (WGS) entry which is preliminary data.</text>
</comment>
<organism evidence="1 2">
    <name type="scientific">Ambrosiozyma monospora</name>
    <name type="common">Yeast</name>
    <name type="synonym">Endomycopsis monosporus</name>
    <dbReference type="NCBI Taxonomy" id="43982"/>
    <lineage>
        <taxon>Eukaryota</taxon>
        <taxon>Fungi</taxon>
        <taxon>Dikarya</taxon>
        <taxon>Ascomycota</taxon>
        <taxon>Saccharomycotina</taxon>
        <taxon>Pichiomycetes</taxon>
        <taxon>Pichiales</taxon>
        <taxon>Pichiaceae</taxon>
        <taxon>Ambrosiozyma</taxon>
    </lineage>
</organism>
<reference evidence="1" key="1">
    <citation type="submission" date="2023-04" db="EMBL/GenBank/DDBJ databases">
        <title>Ambrosiozyma monospora NBRC 10751.</title>
        <authorList>
            <person name="Ichikawa N."/>
            <person name="Sato H."/>
            <person name="Tonouchi N."/>
        </authorList>
    </citation>
    <scope>NUCLEOTIDE SEQUENCE</scope>
    <source>
        <strain evidence="1">NBRC 10751</strain>
    </source>
</reference>
<protein>
    <submittedName>
        <fullName evidence="1">Unnamed protein product</fullName>
    </submittedName>
</protein>
<evidence type="ECO:0000313" key="2">
    <source>
        <dbReference type="Proteomes" id="UP001165064"/>
    </source>
</evidence>
<sequence>MYTSTLFTVATFLVSAMTANSMPIAQAQTTIVNPFQSGSVSATKTSGQATVTVHVELPIDLDGATGIPFPITNVWPKTGATVTKYIIDTVSTPPIYLPTTVTEPSTTYTSLVPTEPWNND</sequence>
<accession>A0ACB5UA14</accession>
<name>A0ACB5UA14_AMBMO</name>